<comment type="caution">
    <text evidence="3">The sequence shown here is derived from an EMBL/GenBank/DDBJ whole genome shotgun (WGS) entry which is preliminary data.</text>
</comment>
<dbReference type="SUPFAM" id="SSF81383">
    <property type="entry name" value="F-box domain"/>
    <property type="match status" value="1"/>
</dbReference>
<dbReference type="PRINTS" id="PR00449">
    <property type="entry name" value="RASTRNSFRMNG"/>
</dbReference>
<dbReference type="Proteomes" id="UP001141327">
    <property type="component" value="Unassembled WGS sequence"/>
</dbReference>
<dbReference type="InterPro" id="IPR027417">
    <property type="entry name" value="P-loop_NTPase"/>
</dbReference>
<dbReference type="PROSITE" id="PS51421">
    <property type="entry name" value="RAS"/>
    <property type="match status" value="1"/>
</dbReference>
<dbReference type="InterPro" id="IPR005225">
    <property type="entry name" value="Small_GTP-bd"/>
</dbReference>
<reference evidence="3" key="1">
    <citation type="journal article" date="2022" name="bioRxiv">
        <title>Genomics of Preaxostyla Flagellates Illuminates Evolutionary Transitions and the Path Towards Mitochondrial Loss.</title>
        <authorList>
            <person name="Novak L.V.F."/>
            <person name="Treitli S.C."/>
            <person name="Pyrih J."/>
            <person name="Halakuc P."/>
            <person name="Pipaliya S.V."/>
            <person name="Vacek V."/>
            <person name="Brzon O."/>
            <person name="Soukal P."/>
            <person name="Eme L."/>
            <person name="Dacks J.B."/>
            <person name="Karnkowska A."/>
            <person name="Elias M."/>
            <person name="Hampl V."/>
        </authorList>
    </citation>
    <scope>NUCLEOTIDE SEQUENCE</scope>
    <source>
        <strain evidence="3">RCP-MX</strain>
    </source>
</reference>
<dbReference type="PANTHER" id="PTHR47978">
    <property type="match status" value="1"/>
</dbReference>
<dbReference type="EMBL" id="JAPMOS010000017">
    <property type="protein sequence ID" value="KAJ4459811.1"/>
    <property type="molecule type" value="Genomic_DNA"/>
</dbReference>
<dbReference type="InterPro" id="IPR036047">
    <property type="entry name" value="F-box-like_dom_sf"/>
</dbReference>
<dbReference type="SMART" id="SM00173">
    <property type="entry name" value="RAS"/>
    <property type="match status" value="1"/>
</dbReference>
<dbReference type="Gene3D" id="1.20.1280.50">
    <property type="match status" value="1"/>
</dbReference>
<evidence type="ECO:0000256" key="1">
    <source>
        <dbReference type="ARBA" id="ARBA00022741"/>
    </source>
</evidence>
<name>A0ABQ8UP55_9EUKA</name>
<protein>
    <submittedName>
        <fullName evidence="3">Small GTPase superfamily</fullName>
    </submittedName>
</protein>
<feature type="region of interest" description="Disordered" evidence="2">
    <location>
        <begin position="249"/>
        <end position="276"/>
    </location>
</feature>
<dbReference type="Gene3D" id="3.40.50.300">
    <property type="entry name" value="P-loop containing nucleotide triphosphate hydrolases"/>
    <property type="match status" value="1"/>
</dbReference>
<keyword evidence="4" id="KW-1185">Reference proteome</keyword>
<dbReference type="PROSITE" id="PS51420">
    <property type="entry name" value="RHO"/>
    <property type="match status" value="1"/>
</dbReference>
<dbReference type="SUPFAM" id="SSF52540">
    <property type="entry name" value="P-loop containing nucleoside triphosphate hydrolases"/>
    <property type="match status" value="1"/>
</dbReference>
<proteinExistence type="predicted"/>
<dbReference type="PROSITE" id="PS51419">
    <property type="entry name" value="RAB"/>
    <property type="match status" value="1"/>
</dbReference>
<organism evidence="3 4">
    <name type="scientific">Paratrimastix pyriformis</name>
    <dbReference type="NCBI Taxonomy" id="342808"/>
    <lineage>
        <taxon>Eukaryota</taxon>
        <taxon>Metamonada</taxon>
        <taxon>Preaxostyla</taxon>
        <taxon>Paratrimastigidae</taxon>
        <taxon>Paratrimastix</taxon>
    </lineage>
</organism>
<dbReference type="SMART" id="SM00177">
    <property type="entry name" value="ARF"/>
    <property type="match status" value="1"/>
</dbReference>
<accession>A0ABQ8UP55</accession>
<dbReference type="Pfam" id="PF00071">
    <property type="entry name" value="Ras"/>
    <property type="match status" value="1"/>
</dbReference>
<evidence type="ECO:0000256" key="2">
    <source>
        <dbReference type="SAM" id="MobiDB-lite"/>
    </source>
</evidence>
<dbReference type="InterPro" id="IPR001806">
    <property type="entry name" value="Small_GTPase"/>
</dbReference>
<dbReference type="NCBIfam" id="TIGR00231">
    <property type="entry name" value="small_GTP"/>
    <property type="match status" value="1"/>
</dbReference>
<dbReference type="SMART" id="SM00175">
    <property type="entry name" value="RAB"/>
    <property type="match status" value="1"/>
</dbReference>
<dbReference type="SMART" id="SM00174">
    <property type="entry name" value="RHO"/>
    <property type="match status" value="1"/>
</dbReference>
<evidence type="ECO:0000313" key="3">
    <source>
        <dbReference type="EMBL" id="KAJ4459811.1"/>
    </source>
</evidence>
<gene>
    <name evidence="3" type="ORF">PAPYR_4210</name>
</gene>
<evidence type="ECO:0000313" key="4">
    <source>
        <dbReference type="Proteomes" id="UP001141327"/>
    </source>
</evidence>
<feature type="compositionally biased region" description="Pro residues" evidence="2">
    <location>
        <begin position="257"/>
        <end position="276"/>
    </location>
</feature>
<sequence>MAPLLLPPTPLDLPELLVQILARVEIRTFYSCLAVSRLWHETALLPVCWKLRCLAEGVWHEDEPVPKTEPNPWIALYFSANGTHTLKVVLVNGLSSGKTALCQRLMTGQFIESGSTIGAAFMRKTLTVPPCASATLEIWDTAGQERYRRLAPMYYRGAAAVLVCYDCTDASVFQEAKSWVDEVRQSADPAIGLVCCKCDLVDRRQVTRAQGEAFAASVKATYWETSALTGQGVQECFVGIARAAIVSHRSRKDEPFRPTPPEPGPLPPPRPRCIIA</sequence>
<keyword evidence="1" id="KW-0547">Nucleotide-binding</keyword>